<dbReference type="GO" id="GO:0005085">
    <property type="term" value="F:guanyl-nucleotide exchange factor activity"/>
    <property type="evidence" value="ECO:0007669"/>
    <property type="project" value="TreeGrafter"/>
</dbReference>
<dbReference type="PRINTS" id="PR00499">
    <property type="entry name" value="P67PHOX"/>
</dbReference>
<dbReference type="Gene3D" id="2.30.30.40">
    <property type="entry name" value="SH3 Domains"/>
    <property type="match status" value="2"/>
</dbReference>
<sequence length="190" mass="20562">MGLSAQLDEELDFREGDVITIIGVPEPGWFEGELEGRRGIFPEGFVELLGPLRTVDESVSSGNCDDCITNGEVDTNTGEERQPEEEGEQPATYGIALYRFQALEPNELDFEVGDKIRILGTLEDGWLEGSLKGRTGIFPYRFVNIHCSPFASGPEPETGTTLGNATLSPRSPASLGPAENECSTPQAPNL</sequence>
<dbReference type="CDD" id="cd11796">
    <property type="entry name" value="SH3_DNMBP_N3"/>
    <property type="match status" value="1"/>
</dbReference>
<dbReference type="GO" id="GO:0060271">
    <property type="term" value="P:cilium assembly"/>
    <property type="evidence" value="ECO:0007669"/>
    <property type="project" value="TreeGrafter"/>
</dbReference>
<dbReference type="PANTHER" id="PTHR22834:SF19">
    <property type="entry name" value="DYNAMIN-BINDING PROTEIN"/>
    <property type="match status" value="1"/>
</dbReference>
<dbReference type="FunFam" id="2.30.30.40:FF:000138">
    <property type="entry name" value="dynamin-binding protein isoform X1"/>
    <property type="match status" value="1"/>
</dbReference>
<protein>
    <recommendedName>
        <fullName evidence="4">SH3 domain-containing protein</fullName>
    </recommendedName>
</protein>
<dbReference type="AlphaFoldDB" id="A0AB34HCA1"/>
<reference evidence="5 6" key="1">
    <citation type="submission" date="2022-11" db="EMBL/GenBank/DDBJ databases">
        <title>Whole genome sequence of Eschrichtius robustus ER-17-0199.</title>
        <authorList>
            <person name="Bruniche-Olsen A."/>
            <person name="Black A.N."/>
            <person name="Fields C.J."/>
            <person name="Walden K."/>
            <person name="Dewoody J.A."/>
        </authorList>
    </citation>
    <scope>NUCLEOTIDE SEQUENCE [LARGE SCALE GENOMIC DNA]</scope>
    <source>
        <strain evidence="5">ER-17-0199</strain>
        <tissue evidence="5">Blubber</tissue>
    </source>
</reference>
<feature type="domain" description="SH3" evidence="4">
    <location>
        <begin position="89"/>
        <end position="148"/>
    </location>
</feature>
<dbReference type="PROSITE" id="PS50002">
    <property type="entry name" value="SH3"/>
    <property type="match status" value="2"/>
</dbReference>
<dbReference type="PANTHER" id="PTHR22834">
    <property type="entry name" value="NUCLEAR FUSION PROTEIN FUS2"/>
    <property type="match status" value="1"/>
</dbReference>
<dbReference type="InterPro" id="IPR001452">
    <property type="entry name" value="SH3_domain"/>
</dbReference>
<feature type="compositionally biased region" description="Polar residues" evidence="3">
    <location>
        <begin position="181"/>
        <end position="190"/>
    </location>
</feature>
<dbReference type="InterPro" id="IPR035819">
    <property type="entry name" value="DNMBP_SH3_N3"/>
</dbReference>
<feature type="region of interest" description="Disordered" evidence="3">
    <location>
        <begin position="68"/>
        <end position="89"/>
    </location>
</feature>
<name>A0AB34HCA1_ESCRO</name>
<dbReference type="EMBL" id="JAIQCJ010001425">
    <property type="protein sequence ID" value="KAJ8789391.1"/>
    <property type="molecule type" value="Genomic_DNA"/>
</dbReference>
<keyword evidence="6" id="KW-1185">Reference proteome</keyword>
<dbReference type="InterPro" id="IPR051492">
    <property type="entry name" value="Dynamin-Rho_GEF"/>
</dbReference>
<accession>A0AB34HCA1</accession>
<feature type="compositionally biased region" description="Polar residues" evidence="3">
    <location>
        <begin position="158"/>
        <end position="171"/>
    </location>
</feature>
<gene>
    <name evidence="5" type="ORF">J1605_021918</name>
</gene>
<evidence type="ECO:0000313" key="6">
    <source>
        <dbReference type="Proteomes" id="UP001159641"/>
    </source>
</evidence>
<dbReference type="SMART" id="SM00326">
    <property type="entry name" value="SH3"/>
    <property type="match status" value="2"/>
</dbReference>
<dbReference type="InterPro" id="IPR036028">
    <property type="entry name" value="SH3-like_dom_sf"/>
</dbReference>
<evidence type="ECO:0000259" key="4">
    <source>
        <dbReference type="PROSITE" id="PS50002"/>
    </source>
</evidence>
<dbReference type="Proteomes" id="UP001159641">
    <property type="component" value="Unassembled WGS sequence"/>
</dbReference>
<keyword evidence="1 2" id="KW-0728">SH3 domain</keyword>
<dbReference type="PRINTS" id="PR00452">
    <property type="entry name" value="SH3DOMAIN"/>
</dbReference>
<organism evidence="5 6">
    <name type="scientific">Eschrichtius robustus</name>
    <name type="common">California gray whale</name>
    <name type="synonym">Eschrichtius gibbosus</name>
    <dbReference type="NCBI Taxonomy" id="9764"/>
    <lineage>
        <taxon>Eukaryota</taxon>
        <taxon>Metazoa</taxon>
        <taxon>Chordata</taxon>
        <taxon>Craniata</taxon>
        <taxon>Vertebrata</taxon>
        <taxon>Euteleostomi</taxon>
        <taxon>Mammalia</taxon>
        <taxon>Eutheria</taxon>
        <taxon>Laurasiatheria</taxon>
        <taxon>Artiodactyla</taxon>
        <taxon>Whippomorpha</taxon>
        <taxon>Cetacea</taxon>
        <taxon>Mysticeti</taxon>
        <taxon>Eschrichtiidae</taxon>
        <taxon>Eschrichtius</taxon>
    </lineage>
</organism>
<evidence type="ECO:0000256" key="2">
    <source>
        <dbReference type="PROSITE-ProRule" id="PRU00192"/>
    </source>
</evidence>
<feature type="region of interest" description="Disordered" evidence="3">
    <location>
        <begin position="153"/>
        <end position="190"/>
    </location>
</feature>
<feature type="domain" description="SH3" evidence="4">
    <location>
        <begin position="1"/>
        <end position="51"/>
    </location>
</feature>
<dbReference type="GO" id="GO:0005737">
    <property type="term" value="C:cytoplasm"/>
    <property type="evidence" value="ECO:0007669"/>
    <property type="project" value="TreeGrafter"/>
</dbReference>
<dbReference type="SUPFAM" id="SSF50044">
    <property type="entry name" value="SH3-domain"/>
    <property type="match status" value="2"/>
</dbReference>
<evidence type="ECO:0000256" key="3">
    <source>
        <dbReference type="SAM" id="MobiDB-lite"/>
    </source>
</evidence>
<proteinExistence type="predicted"/>
<comment type="caution">
    <text evidence="5">The sequence shown here is derived from an EMBL/GenBank/DDBJ whole genome shotgun (WGS) entry which is preliminary data.</text>
</comment>
<evidence type="ECO:0000313" key="5">
    <source>
        <dbReference type="EMBL" id="KAJ8789391.1"/>
    </source>
</evidence>
<dbReference type="FunFam" id="2.30.30.40:FF:000160">
    <property type="entry name" value="dynamin-binding protein isoform X1"/>
    <property type="match status" value="1"/>
</dbReference>
<evidence type="ECO:0000256" key="1">
    <source>
        <dbReference type="ARBA" id="ARBA00022443"/>
    </source>
</evidence>
<dbReference type="Pfam" id="PF14604">
    <property type="entry name" value="SH3_9"/>
    <property type="match status" value="2"/>
</dbReference>